<dbReference type="InterPro" id="IPR011047">
    <property type="entry name" value="Quinoprotein_ADH-like_sf"/>
</dbReference>
<reference evidence="23" key="1">
    <citation type="journal article" date="2021" name="Mol. Ecol. Resour.">
        <title>Phylogenomic analyses of the genus Drosophila reveals genomic signals of climate adaptation.</title>
        <authorList>
            <person name="Li F."/>
            <person name="Rane R.V."/>
            <person name="Luria V."/>
            <person name="Xiong Z."/>
            <person name="Chen J."/>
            <person name="Li Z."/>
            <person name="Catullo R.A."/>
            <person name="Griffin P.C."/>
            <person name="Schiffer M."/>
            <person name="Pearce S."/>
            <person name="Lee S.F."/>
            <person name="McElroy K."/>
            <person name="Stocker A."/>
            <person name="Shirriffs J."/>
            <person name="Cockerell F."/>
            <person name="Coppin C."/>
            <person name="Sgro C.M."/>
            <person name="Karger A."/>
            <person name="Cain J.W."/>
            <person name="Weber J.A."/>
            <person name="Santpere G."/>
            <person name="Kirschner M.W."/>
            <person name="Hoffmann A.A."/>
            <person name="Oakeshott J.G."/>
            <person name="Zhang G."/>
        </authorList>
    </citation>
    <scope>NUCLEOTIDE SEQUENCE</scope>
    <source>
        <strain evidence="23">BGI-SZ-2011g</strain>
    </source>
</reference>
<evidence type="ECO:0000256" key="12">
    <source>
        <dbReference type="ARBA" id="ARBA00022845"/>
    </source>
</evidence>
<evidence type="ECO:0000256" key="2">
    <source>
        <dbReference type="ARBA" id="ARBA00012513"/>
    </source>
</evidence>
<dbReference type="InterPro" id="IPR008271">
    <property type="entry name" value="Ser/Thr_kinase_AS"/>
</dbReference>
<evidence type="ECO:0000313" key="24">
    <source>
        <dbReference type="Proteomes" id="UP001200034"/>
    </source>
</evidence>
<proteinExistence type="inferred from homology"/>
<dbReference type="InterPro" id="IPR011009">
    <property type="entry name" value="Kinase-like_dom_sf"/>
</dbReference>
<accession>A0AAD4PHN8</accession>
<dbReference type="AlphaFoldDB" id="A0AAD4PHN8"/>
<dbReference type="InterPro" id="IPR017441">
    <property type="entry name" value="Protein_kinase_ATP_BS"/>
</dbReference>
<keyword evidence="6" id="KW-0812">Transmembrane</keyword>
<dbReference type="GO" id="GO:0005634">
    <property type="term" value="C:nucleus"/>
    <property type="evidence" value="ECO:0007669"/>
    <property type="project" value="TreeGrafter"/>
</dbReference>
<dbReference type="InterPro" id="IPR000719">
    <property type="entry name" value="Prot_kinase_dom"/>
</dbReference>
<keyword evidence="24" id="KW-1185">Reference proteome</keyword>
<dbReference type="CDD" id="cd09768">
    <property type="entry name" value="Luminal_EIF2AK3"/>
    <property type="match status" value="1"/>
</dbReference>
<dbReference type="PROSITE" id="PS00107">
    <property type="entry name" value="PROTEIN_KINASE_ATP"/>
    <property type="match status" value="1"/>
</dbReference>
<keyword evidence="5" id="KW-0808">Transferase</keyword>
<dbReference type="GO" id="GO:0005789">
    <property type="term" value="C:endoplasmic reticulum membrane"/>
    <property type="evidence" value="ECO:0007669"/>
    <property type="project" value="UniProtKB-SubCell"/>
</dbReference>
<keyword evidence="9" id="KW-0418">Kinase</keyword>
<comment type="caution">
    <text evidence="23">The sequence shown here is derived from an EMBL/GenBank/DDBJ whole genome shotgun (WGS) entry which is preliminary data.</text>
</comment>
<organism evidence="23 24">
    <name type="scientific">Drosophila rubida</name>
    <dbReference type="NCBI Taxonomy" id="30044"/>
    <lineage>
        <taxon>Eukaryota</taxon>
        <taxon>Metazoa</taxon>
        <taxon>Ecdysozoa</taxon>
        <taxon>Arthropoda</taxon>
        <taxon>Hexapoda</taxon>
        <taxon>Insecta</taxon>
        <taxon>Pterygota</taxon>
        <taxon>Neoptera</taxon>
        <taxon>Endopterygota</taxon>
        <taxon>Diptera</taxon>
        <taxon>Brachycera</taxon>
        <taxon>Muscomorpha</taxon>
        <taxon>Ephydroidea</taxon>
        <taxon>Drosophilidae</taxon>
        <taxon>Drosophila</taxon>
    </lineage>
</organism>
<keyword evidence="12" id="KW-0810">Translation regulation</keyword>
<evidence type="ECO:0000256" key="16">
    <source>
        <dbReference type="ARBA" id="ARBA00023180"/>
    </source>
</evidence>
<keyword evidence="7" id="KW-0732">Signal</keyword>
<comment type="subcellular location">
    <subcellularLocation>
        <location evidence="1">Endoplasmic reticulum membrane</location>
        <topology evidence="1">Single-pass type I membrane protein</topology>
    </subcellularLocation>
</comment>
<keyword evidence="16" id="KW-0325">Glycoprotein</keyword>
<evidence type="ECO:0000256" key="10">
    <source>
        <dbReference type="ARBA" id="ARBA00022824"/>
    </source>
</evidence>
<sequence>SHRLLYITTLDGRLSALDIANAGKMRWSIETGPGPLISSSIHRLELTNNGQFVRMIPSLSGGIYKFDGDSIDPIPITAEHLLSSSAKFSDDLVISGGKETRNYGVSVRTGQLLYECSINGCINATSDRDAIKNTIEELDRDEQQQQQQEHSDDEQLRDKDGYILPHDSLLDDVIIVRRQTQTVRAVESRTGVERWNFSVGQHELDLMRAADCHLQPRNEIELAVLDVDIRVIVPEGIVCAFSKSEPQLMLWKHKFNHPIVSAWHTNEADQLQSIDLFSSAQWLWENDDQREGEQPKQPLSAPSIYLGMYDKQLYIQESIRLRQEIMDQTQTFLELSGDTSLMPKIPWRPIAASSNSLVIFQGDREPVVIGENHDNSQLVPYDDQNFAVAAQSVLNASEFVNGNGFYFYMDAKWQQSGGARECGANETPGDLPAIEAAGEVNETAGAAGGNRSLNDDLNFSLDDIDAPVKVVILSLWFWWKEIVVIAFTSAVLLNMFMGHRNQRVEREYLVIERHVPVQTAIEATEASTQALLGPVVPMPSAHHLSRGNRLAFSGAIGGTQRSISESTTHSGEHFTSRFQTDFELMQCLGRGGFGVVFEAKNKLDENRYAIKRITLPNKESSRQRVLREARTLASCEHHNIVRYFHSWVETPPVGWQEEEDRKLLAHELSTSIQIETPDGSTLPSLLEHTQHKRHQLMSWVSDTANSTACSYGHDDKALNHREPYDDEDDESFIQFRSESQSAALHAEEEDDTQGEQKKESQQSQNAAQRPKQRSSVSIDIHSASFDLKNINYTQHQLSNSFQIESIRSKSNSTDSEEESADAAPRRKPLTLALPYTHNQQMQALAPNNSPPGSMPSAAIPNGLTVKPNKVYLYIQMQLCRKESLRDWLRDNRTEARAAHIAHIFHQIVDAVDYVHLKGLIHRDLKPSNIFFSQDGQIKIGDFGLVTDTVDIPSSSDDCGDHSGLPSCVRHTQQVGTHLYMSPEQLRGQHYDYKVDIYSLGLIFFELHVYFCTEMERIKTLRALRDGHYPADFSTQYPEQYELLQRMLSSLPAQRPQTKQLKQQLHEFLQLPDHLMDGHSELAAMAAATRRLSRSRTFSSSSEQPQ</sequence>
<keyword evidence="17" id="KW-0834">Unfolded protein response</keyword>
<feature type="region of interest" description="Disordered" evidence="21">
    <location>
        <begin position="739"/>
        <end position="776"/>
    </location>
</feature>
<evidence type="ECO:0000256" key="1">
    <source>
        <dbReference type="ARBA" id="ARBA00004115"/>
    </source>
</evidence>
<dbReference type="FunFam" id="3.30.200.20:FF:000193">
    <property type="entry name" value="Eukaryotic translation initiation factor 2-alpha kinase 3"/>
    <property type="match status" value="1"/>
</dbReference>
<feature type="non-terminal residue" evidence="23">
    <location>
        <position position="1105"/>
    </location>
</feature>
<evidence type="ECO:0000256" key="21">
    <source>
        <dbReference type="SAM" id="MobiDB-lite"/>
    </source>
</evidence>
<evidence type="ECO:0000256" key="7">
    <source>
        <dbReference type="ARBA" id="ARBA00022729"/>
    </source>
</evidence>
<evidence type="ECO:0000256" key="18">
    <source>
        <dbReference type="ARBA" id="ARBA00037982"/>
    </source>
</evidence>
<feature type="region of interest" description="Disordered" evidence="21">
    <location>
        <begin position="139"/>
        <end position="158"/>
    </location>
</feature>
<evidence type="ECO:0000256" key="11">
    <source>
        <dbReference type="ARBA" id="ARBA00022840"/>
    </source>
</evidence>
<evidence type="ECO:0000256" key="9">
    <source>
        <dbReference type="ARBA" id="ARBA00022777"/>
    </source>
</evidence>
<dbReference type="FunFam" id="1.10.510.10:FF:000251">
    <property type="entry name" value="eukaryotic translation initiation factor 2-alpha kinase 3"/>
    <property type="match status" value="1"/>
</dbReference>
<evidence type="ECO:0000313" key="23">
    <source>
        <dbReference type="EMBL" id="KAH8359172.1"/>
    </source>
</evidence>
<feature type="region of interest" description="Disordered" evidence="21">
    <location>
        <begin position="805"/>
        <end position="826"/>
    </location>
</feature>
<dbReference type="EMBL" id="JAJJHW010003409">
    <property type="protein sequence ID" value="KAH8359172.1"/>
    <property type="molecule type" value="Genomic_DNA"/>
</dbReference>
<dbReference type="PROSITE" id="PS00108">
    <property type="entry name" value="PROTEIN_KINASE_ST"/>
    <property type="match status" value="1"/>
</dbReference>
<evidence type="ECO:0000256" key="13">
    <source>
        <dbReference type="ARBA" id="ARBA00022989"/>
    </source>
</evidence>
<dbReference type="EC" id="2.7.11.1" evidence="2"/>
<gene>
    <name evidence="23" type="ORF">KR093_004920</name>
</gene>
<keyword evidence="3" id="KW-0723">Serine/threonine-protein kinase</keyword>
<dbReference type="InterPro" id="IPR050339">
    <property type="entry name" value="CC_SR_Kinase"/>
</dbReference>
<comment type="similarity">
    <text evidence="18">Belongs to the protein kinase superfamily. Ser/Thr protein kinase family. GCN2 subfamily.</text>
</comment>
<evidence type="ECO:0000256" key="15">
    <source>
        <dbReference type="ARBA" id="ARBA00023136"/>
    </source>
</evidence>
<evidence type="ECO:0000256" key="3">
    <source>
        <dbReference type="ARBA" id="ARBA00022527"/>
    </source>
</evidence>
<dbReference type="GO" id="GO:0005524">
    <property type="term" value="F:ATP binding"/>
    <property type="evidence" value="ECO:0007669"/>
    <property type="project" value="UniProtKB-UniRule"/>
</dbReference>
<dbReference type="PANTHER" id="PTHR11042">
    <property type="entry name" value="EUKARYOTIC TRANSLATION INITIATION FACTOR 2-ALPHA KINASE EIF2-ALPHA KINASE -RELATED"/>
    <property type="match status" value="1"/>
</dbReference>
<dbReference type="GO" id="GO:0006986">
    <property type="term" value="P:response to unfolded protein"/>
    <property type="evidence" value="ECO:0007669"/>
    <property type="project" value="UniProtKB-KW"/>
</dbReference>
<keyword evidence="14" id="KW-0346">Stress response</keyword>
<dbReference type="PROSITE" id="PS50011">
    <property type="entry name" value="PROTEIN_KINASE_DOM"/>
    <property type="match status" value="1"/>
</dbReference>
<dbReference type="Pfam" id="PF00069">
    <property type="entry name" value="Pkinase"/>
    <property type="match status" value="2"/>
</dbReference>
<dbReference type="SUPFAM" id="SSF50998">
    <property type="entry name" value="Quinoprotein alcohol dehydrogenase-like"/>
    <property type="match status" value="1"/>
</dbReference>
<evidence type="ECO:0000256" key="6">
    <source>
        <dbReference type="ARBA" id="ARBA00022692"/>
    </source>
</evidence>
<dbReference type="Proteomes" id="UP001200034">
    <property type="component" value="Unassembled WGS sequence"/>
</dbReference>
<name>A0AAD4PHN8_9MUSC</name>
<dbReference type="SMART" id="SM00220">
    <property type="entry name" value="S_TKc"/>
    <property type="match status" value="1"/>
</dbReference>
<keyword evidence="15" id="KW-0472">Membrane</keyword>
<keyword evidence="13" id="KW-1133">Transmembrane helix</keyword>
<protein>
    <recommendedName>
        <fullName evidence="2">non-specific serine/threonine protein kinase</fullName>
        <ecNumber evidence="2">2.7.11.1</ecNumber>
    </recommendedName>
    <alternativeName>
        <fullName evidence="19">PRKR-like endoplasmic reticulum kinase</fullName>
    </alternativeName>
</protein>
<evidence type="ECO:0000256" key="8">
    <source>
        <dbReference type="ARBA" id="ARBA00022741"/>
    </source>
</evidence>
<evidence type="ECO:0000256" key="17">
    <source>
        <dbReference type="ARBA" id="ARBA00023230"/>
    </source>
</evidence>
<evidence type="ECO:0000256" key="5">
    <source>
        <dbReference type="ARBA" id="ARBA00022679"/>
    </source>
</evidence>
<evidence type="ECO:0000256" key="4">
    <source>
        <dbReference type="ARBA" id="ARBA00022553"/>
    </source>
</evidence>
<keyword evidence="8 20" id="KW-0547">Nucleotide-binding</keyword>
<dbReference type="Gene3D" id="2.130.10.10">
    <property type="entry name" value="YVTN repeat-like/Quinoprotein amine dehydrogenase"/>
    <property type="match status" value="1"/>
</dbReference>
<evidence type="ECO:0000256" key="20">
    <source>
        <dbReference type="PROSITE-ProRule" id="PRU10141"/>
    </source>
</evidence>
<keyword evidence="11 20" id="KW-0067">ATP-binding</keyword>
<dbReference type="Gene3D" id="3.30.200.20">
    <property type="entry name" value="Phosphorylase Kinase, domain 1"/>
    <property type="match status" value="1"/>
</dbReference>
<dbReference type="GO" id="GO:0004694">
    <property type="term" value="F:eukaryotic translation initiation factor 2alpha kinase activity"/>
    <property type="evidence" value="ECO:0007669"/>
    <property type="project" value="TreeGrafter"/>
</dbReference>
<evidence type="ECO:0000256" key="19">
    <source>
        <dbReference type="ARBA" id="ARBA00041500"/>
    </source>
</evidence>
<keyword evidence="10" id="KW-0256">Endoplasmic reticulum</keyword>
<evidence type="ECO:0000256" key="14">
    <source>
        <dbReference type="ARBA" id="ARBA00023016"/>
    </source>
</evidence>
<dbReference type="Gene3D" id="1.10.510.10">
    <property type="entry name" value="Transferase(Phosphotransferase) domain 1"/>
    <property type="match status" value="1"/>
</dbReference>
<feature type="binding site" evidence="20">
    <location>
        <position position="611"/>
    </location>
    <ligand>
        <name>ATP</name>
        <dbReference type="ChEBI" id="CHEBI:30616"/>
    </ligand>
</feature>
<keyword evidence="4" id="KW-0597">Phosphoprotein</keyword>
<dbReference type="SUPFAM" id="SSF56112">
    <property type="entry name" value="Protein kinase-like (PK-like)"/>
    <property type="match status" value="1"/>
</dbReference>
<evidence type="ECO:0000259" key="22">
    <source>
        <dbReference type="PROSITE" id="PS50011"/>
    </source>
</evidence>
<dbReference type="InterPro" id="IPR015943">
    <property type="entry name" value="WD40/YVTN_repeat-like_dom_sf"/>
</dbReference>
<feature type="domain" description="Protein kinase" evidence="22">
    <location>
        <begin position="582"/>
        <end position="1068"/>
    </location>
</feature>
<dbReference type="PANTHER" id="PTHR11042:SF91">
    <property type="entry name" value="EUKARYOTIC TRANSLATION INITIATION FACTOR 2-ALPHA KINASE"/>
    <property type="match status" value="1"/>
</dbReference>